<evidence type="ECO:0000313" key="8">
    <source>
        <dbReference type="Proteomes" id="UP000002964"/>
    </source>
</evidence>
<dbReference type="InterPro" id="IPR050833">
    <property type="entry name" value="Poly_Biosynth_Transport"/>
</dbReference>
<organism evidence="7 8">
    <name type="scientific">Thiorhodovibrio frisius</name>
    <dbReference type="NCBI Taxonomy" id="631362"/>
    <lineage>
        <taxon>Bacteria</taxon>
        <taxon>Pseudomonadati</taxon>
        <taxon>Pseudomonadota</taxon>
        <taxon>Gammaproteobacteria</taxon>
        <taxon>Chromatiales</taxon>
        <taxon>Chromatiaceae</taxon>
        <taxon>Thiorhodovibrio</taxon>
    </lineage>
</organism>
<keyword evidence="8" id="KW-1185">Reference proteome</keyword>
<gene>
    <name evidence="7" type="ORF">Thi970DRAFT_01134</name>
</gene>
<feature type="transmembrane region" description="Helical" evidence="6">
    <location>
        <begin position="402"/>
        <end position="421"/>
    </location>
</feature>
<sequence>MLSGMVVHGALARLLTPEEYGNYLLILSLALFLGLLGQVGLKQAVLRWVADYSSKKQYHCINRVIAFAGKIVFIASLVLALLWVFLIDDVVTHLFFSSLSEVDLSVVMPVWIALMAFRLVIIEIYRGLGDIFKATLFDSVFTNVVLMAALVILMILYSSLTLAFILFLVLGVYAINFLVSAVLLPVPLSTSGQGSDSVDVDHDDKPSLMSAAMVLYVTDLSVFALAQSMIWLVGNLMGSENVALFAAAQKLVNLVAMPLLIVNLVIPPFISELKATGDHERTEKIVRGISSLVGLPALIVLTVFVFFGDLAMTIVYGKEYASASSVLLMLSIGALANVLTGSCGKILLMYGYHNILMKITFSSGLISVLFGVVLIQYFGILGAAIAASLAKLIHNLLSLFYAHKYCGIWTHVSVLHFMFAYKSLRRL</sequence>
<dbReference type="PANTHER" id="PTHR30250:SF11">
    <property type="entry name" value="O-ANTIGEN TRANSPORTER-RELATED"/>
    <property type="match status" value="1"/>
</dbReference>
<feature type="transmembrane region" description="Helical" evidence="6">
    <location>
        <begin position="137"/>
        <end position="157"/>
    </location>
</feature>
<feature type="transmembrane region" description="Helical" evidence="6">
    <location>
        <begin position="61"/>
        <end position="86"/>
    </location>
</feature>
<feature type="transmembrane region" description="Helical" evidence="6">
    <location>
        <begin position="207"/>
        <end position="231"/>
    </location>
</feature>
<dbReference type="Proteomes" id="UP000002964">
    <property type="component" value="Unassembled WGS sequence"/>
</dbReference>
<protein>
    <submittedName>
        <fullName evidence="7">Membrane protein involved in the export of O-antigen and teichoic acid</fullName>
    </submittedName>
</protein>
<feature type="transmembrane region" description="Helical" evidence="6">
    <location>
        <begin position="328"/>
        <end position="352"/>
    </location>
</feature>
<evidence type="ECO:0000256" key="6">
    <source>
        <dbReference type="SAM" id="Phobius"/>
    </source>
</evidence>
<feature type="transmembrane region" description="Helical" evidence="6">
    <location>
        <begin position="292"/>
        <end position="316"/>
    </location>
</feature>
<feature type="transmembrane region" description="Helical" evidence="6">
    <location>
        <begin position="20"/>
        <end position="41"/>
    </location>
</feature>
<accession>H8YYD8</accession>
<feature type="transmembrane region" description="Helical" evidence="6">
    <location>
        <begin position="364"/>
        <end position="390"/>
    </location>
</feature>
<evidence type="ECO:0000256" key="3">
    <source>
        <dbReference type="ARBA" id="ARBA00022692"/>
    </source>
</evidence>
<evidence type="ECO:0000256" key="1">
    <source>
        <dbReference type="ARBA" id="ARBA00004651"/>
    </source>
</evidence>
<dbReference type="STRING" id="631362.Thi970DRAFT_01134"/>
<dbReference type="HOGENOM" id="CLU_022017_5_3_6"/>
<dbReference type="AlphaFoldDB" id="H8YYD8"/>
<proteinExistence type="predicted"/>
<keyword evidence="4 6" id="KW-1133">Transmembrane helix</keyword>
<evidence type="ECO:0000256" key="4">
    <source>
        <dbReference type="ARBA" id="ARBA00022989"/>
    </source>
</evidence>
<keyword evidence="2" id="KW-1003">Cell membrane</keyword>
<reference evidence="7 8" key="2">
    <citation type="submission" date="2011-11" db="EMBL/GenBank/DDBJ databases">
        <authorList>
            <consortium name="US DOE Joint Genome Institute"/>
            <person name="Lucas S."/>
            <person name="Han J."/>
            <person name="Lapidus A."/>
            <person name="Cheng J.-F."/>
            <person name="Goodwin L."/>
            <person name="Pitluck S."/>
            <person name="Peters L."/>
            <person name="Ovchinnikova G."/>
            <person name="Zhang X."/>
            <person name="Detter J.C."/>
            <person name="Han C."/>
            <person name="Tapia R."/>
            <person name="Land M."/>
            <person name="Hauser L."/>
            <person name="Kyrpides N."/>
            <person name="Ivanova N."/>
            <person name="Pagani I."/>
            <person name="Vogl K."/>
            <person name="Liu Z."/>
            <person name="Overmann J."/>
            <person name="Frigaard N.-U."/>
            <person name="Bryant D."/>
            <person name="Woyke T."/>
        </authorList>
    </citation>
    <scope>NUCLEOTIDE SEQUENCE [LARGE SCALE GENOMIC DNA]</scope>
    <source>
        <strain evidence="7 8">970</strain>
    </source>
</reference>
<dbReference type="GO" id="GO:0005886">
    <property type="term" value="C:plasma membrane"/>
    <property type="evidence" value="ECO:0007669"/>
    <property type="project" value="UniProtKB-SubCell"/>
</dbReference>
<dbReference type="EMBL" id="JH603168">
    <property type="protein sequence ID" value="EIC23464.1"/>
    <property type="molecule type" value="Genomic_DNA"/>
</dbReference>
<keyword evidence="3 6" id="KW-0812">Transmembrane</keyword>
<dbReference type="InterPro" id="IPR002797">
    <property type="entry name" value="Polysacc_synth"/>
</dbReference>
<name>H8YYD8_9GAMM</name>
<evidence type="ECO:0000256" key="2">
    <source>
        <dbReference type="ARBA" id="ARBA00022475"/>
    </source>
</evidence>
<comment type="subcellular location">
    <subcellularLocation>
        <location evidence="1">Cell membrane</location>
        <topology evidence="1">Multi-pass membrane protein</topology>
    </subcellularLocation>
</comment>
<feature type="transmembrane region" description="Helical" evidence="6">
    <location>
        <begin position="163"/>
        <end position="186"/>
    </location>
</feature>
<feature type="transmembrane region" description="Helical" evidence="6">
    <location>
        <begin position="106"/>
        <end position="125"/>
    </location>
</feature>
<dbReference type="PANTHER" id="PTHR30250">
    <property type="entry name" value="PST FAMILY PREDICTED COLANIC ACID TRANSPORTER"/>
    <property type="match status" value="1"/>
</dbReference>
<evidence type="ECO:0000256" key="5">
    <source>
        <dbReference type="ARBA" id="ARBA00023136"/>
    </source>
</evidence>
<keyword evidence="5 6" id="KW-0472">Membrane</keyword>
<reference evidence="8" key="1">
    <citation type="submission" date="2011-06" db="EMBL/GenBank/DDBJ databases">
        <authorList>
            <consortium name="US DOE Joint Genome Institute (JGI-PGF)"/>
            <person name="Lucas S."/>
            <person name="Han J."/>
            <person name="Lapidus A."/>
            <person name="Cheng J.-F."/>
            <person name="Goodwin L."/>
            <person name="Pitluck S."/>
            <person name="Peters L."/>
            <person name="Land M.L."/>
            <person name="Hauser L."/>
            <person name="Vogl K."/>
            <person name="Liu Z."/>
            <person name="Overmann J."/>
            <person name="Frigaard N.-U."/>
            <person name="Bryant D.A."/>
            <person name="Woyke T.J."/>
        </authorList>
    </citation>
    <scope>NUCLEOTIDE SEQUENCE [LARGE SCALE GENOMIC DNA]</scope>
    <source>
        <strain evidence="8">970</strain>
    </source>
</reference>
<evidence type="ECO:0000313" key="7">
    <source>
        <dbReference type="EMBL" id="EIC23464.1"/>
    </source>
</evidence>
<dbReference type="eggNOG" id="COG2244">
    <property type="taxonomic scope" value="Bacteria"/>
</dbReference>
<feature type="transmembrane region" description="Helical" evidence="6">
    <location>
        <begin position="251"/>
        <end position="271"/>
    </location>
</feature>
<dbReference type="Pfam" id="PF01943">
    <property type="entry name" value="Polysacc_synt"/>
    <property type="match status" value="1"/>
</dbReference>